<organism evidence="1 2">
    <name type="scientific">Septoria linicola</name>
    <dbReference type="NCBI Taxonomy" id="215465"/>
    <lineage>
        <taxon>Eukaryota</taxon>
        <taxon>Fungi</taxon>
        <taxon>Dikarya</taxon>
        <taxon>Ascomycota</taxon>
        <taxon>Pezizomycotina</taxon>
        <taxon>Dothideomycetes</taxon>
        <taxon>Dothideomycetidae</taxon>
        <taxon>Mycosphaerellales</taxon>
        <taxon>Mycosphaerellaceae</taxon>
        <taxon>Septoria</taxon>
    </lineage>
</organism>
<sequence length="60" mass="6492">MEDIASVYSDLTESIEDFSDCSTNECEHEDQGGGEAKPAAFIDLLQQCGAYNGQPDPTFT</sequence>
<accession>A0A9Q9ALS8</accession>
<gene>
    <name evidence="1" type="ORF">Slin15195_G016760</name>
</gene>
<evidence type="ECO:0000313" key="1">
    <source>
        <dbReference type="EMBL" id="USW48357.1"/>
    </source>
</evidence>
<name>A0A9Q9ALS8_9PEZI</name>
<dbReference type="Proteomes" id="UP001056384">
    <property type="component" value="Chromosome 1"/>
</dbReference>
<reference evidence="1" key="1">
    <citation type="submission" date="2022-06" db="EMBL/GenBank/DDBJ databases">
        <title>Complete genome sequences of two strains of the flax pathogen Septoria linicola.</title>
        <authorList>
            <person name="Lapalu N."/>
            <person name="Simon A."/>
            <person name="Demenou B."/>
            <person name="Paumier D."/>
            <person name="Guillot M.-P."/>
            <person name="Gout L."/>
            <person name="Valade R."/>
        </authorList>
    </citation>
    <scope>NUCLEOTIDE SEQUENCE</scope>
    <source>
        <strain evidence="1">SE15195</strain>
    </source>
</reference>
<dbReference type="AlphaFoldDB" id="A0A9Q9ALS8"/>
<protein>
    <submittedName>
        <fullName evidence="1">Uncharacterized protein</fullName>
    </submittedName>
</protein>
<dbReference type="EMBL" id="CP099418">
    <property type="protein sequence ID" value="USW48357.1"/>
    <property type="molecule type" value="Genomic_DNA"/>
</dbReference>
<keyword evidence="2" id="KW-1185">Reference proteome</keyword>
<proteinExistence type="predicted"/>
<evidence type="ECO:0000313" key="2">
    <source>
        <dbReference type="Proteomes" id="UP001056384"/>
    </source>
</evidence>